<dbReference type="InterPro" id="IPR054502">
    <property type="entry name" value="bHLH-TF_ACT-like_plant"/>
</dbReference>
<evidence type="ECO:0000256" key="5">
    <source>
        <dbReference type="SAM" id="Coils"/>
    </source>
</evidence>
<evidence type="ECO:0000256" key="1">
    <source>
        <dbReference type="ARBA" id="ARBA00004123"/>
    </source>
</evidence>
<dbReference type="Gene3D" id="4.10.280.10">
    <property type="entry name" value="Helix-loop-helix DNA-binding domain"/>
    <property type="match status" value="1"/>
</dbReference>
<sequence>MSELGTHLHTSMDASEPSWFSDFLLQETEDCNFFRQCQLELLEDEEDLLSLEIASALENLPPQHQQPFSSESHTSYSETSNLDRPAKQLKTNFSSWNPSPITTKHFSPNISSSTSSSPTSQIMFPVENTQLHGIASAVLNPQQNKGVSVSPPETRKSSSENPNYETKSPKSQGSFKTSGNGWDHIIAERKRREKVSQSLIALAALIPGLKKMDKASVLGDAIRYVKELQERLKTLEENKNKDDVGSVVMVNKARLSYHDGCGRESLPRVEARVSEKDVLIRIHCQKQKGLLLKILVEIQNLHLFVVNSSVLSFGDSILDITIVAQMGTEYKLTINDLVNNLCRATLKSMS</sequence>
<feature type="region of interest" description="Disordered" evidence="6">
    <location>
        <begin position="139"/>
        <end position="180"/>
    </location>
</feature>
<keyword evidence="9" id="KW-1185">Reference proteome</keyword>
<evidence type="ECO:0000256" key="3">
    <source>
        <dbReference type="ARBA" id="ARBA00023163"/>
    </source>
</evidence>
<feature type="coiled-coil region" evidence="5">
    <location>
        <begin position="218"/>
        <end position="245"/>
    </location>
</feature>
<dbReference type="InterPro" id="IPR036638">
    <property type="entry name" value="HLH_DNA-bd_sf"/>
</dbReference>
<accession>A0AAN9N735</accession>
<protein>
    <recommendedName>
        <fullName evidence="7">BHLH domain-containing protein</fullName>
    </recommendedName>
</protein>
<gene>
    <name evidence="8" type="ORF">VNO80_09679</name>
</gene>
<keyword evidence="5" id="KW-0175">Coiled coil</keyword>
<dbReference type="GO" id="GO:0005634">
    <property type="term" value="C:nucleus"/>
    <property type="evidence" value="ECO:0007669"/>
    <property type="project" value="UniProtKB-SubCell"/>
</dbReference>
<dbReference type="PROSITE" id="PS50888">
    <property type="entry name" value="BHLH"/>
    <property type="match status" value="1"/>
</dbReference>
<name>A0AAN9N735_PHACN</name>
<dbReference type="GO" id="GO:0080090">
    <property type="term" value="P:regulation of primary metabolic process"/>
    <property type="evidence" value="ECO:0007669"/>
    <property type="project" value="UniProtKB-ARBA"/>
</dbReference>
<keyword evidence="3" id="KW-0804">Transcription</keyword>
<dbReference type="InterPro" id="IPR052610">
    <property type="entry name" value="bHLH_transcription_regulator"/>
</dbReference>
<comment type="caution">
    <text evidence="8">The sequence shown here is derived from an EMBL/GenBank/DDBJ whole genome shotgun (WGS) entry which is preliminary data.</text>
</comment>
<evidence type="ECO:0000313" key="9">
    <source>
        <dbReference type="Proteomes" id="UP001374584"/>
    </source>
</evidence>
<dbReference type="GO" id="GO:0046983">
    <property type="term" value="F:protein dimerization activity"/>
    <property type="evidence" value="ECO:0007669"/>
    <property type="project" value="InterPro"/>
</dbReference>
<feature type="compositionally biased region" description="Low complexity" evidence="6">
    <location>
        <begin position="107"/>
        <end position="120"/>
    </location>
</feature>
<dbReference type="Pfam" id="PF00010">
    <property type="entry name" value="HLH"/>
    <property type="match status" value="1"/>
</dbReference>
<feature type="domain" description="BHLH" evidence="7">
    <location>
        <begin position="179"/>
        <end position="228"/>
    </location>
</feature>
<evidence type="ECO:0000256" key="6">
    <source>
        <dbReference type="SAM" id="MobiDB-lite"/>
    </source>
</evidence>
<dbReference type="AlphaFoldDB" id="A0AAN9N735"/>
<proteinExistence type="predicted"/>
<evidence type="ECO:0000259" key="7">
    <source>
        <dbReference type="PROSITE" id="PS50888"/>
    </source>
</evidence>
<dbReference type="Proteomes" id="UP001374584">
    <property type="component" value="Unassembled WGS sequence"/>
</dbReference>
<feature type="compositionally biased region" description="Polar residues" evidence="6">
    <location>
        <begin position="159"/>
        <end position="180"/>
    </location>
</feature>
<feature type="region of interest" description="Disordered" evidence="6">
    <location>
        <begin position="61"/>
        <end position="121"/>
    </location>
</feature>
<comment type="subcellular location">
    <subcellularLocation>
        <location evidence="1">Nucleus</location>
    </subcellularLocation>
</comment>
<dbReference type="EMBL" id="JAYMYR010000004">
    <property type="protein sequence ID" value="KAK7367662.1"/>
    <property type="molecule type" value="Genomic_DNA"/>
</dbReference>
<dbReference type="Pfam" id="PF22754">
    <property type="entry name" value="bHLH-TF_ACT-like_plant"/>
    <property type="match status" value="1"/>
</dbReference>
<keyword evidence="2" id="KW-0805">Transcription regulation</keyword>
<organism evidence="8 9">
    <name type="scientific">Phaseolus coccineus</name>
    <name type="common">Scarlet runner bean</name>
    <name type="synonym">Phaseolus multiflorus</name>
    <dbReference type="NCBI Taxonomy" id="3886"/>
    <lineage>
        <taxon>Eukaryota</taxon>
        <taxon>Viridiplantae</taxon>
        <taxon>Streptophyta</taxon>
        <taxon>Embryophyta</taxon>
        <taxon>Tracheophyta</taxon>
        <taxon>Spermatophyta</taxon>
        <taxon>Magnoliopsida</taxon>
        <taxon>eudicotyledons</taxon>
        <taxon>Gunneridae</taxon>
        <taxon>Pentapetalae</taxon>
        <taxon>rosids</taxon>
        <taxon>fabids</taxon>
        <taxon>Fabales</taxon>
        <taxon>Fabaceae</taxon>
        <taxon>Papilionoideae</taxon>
        <taxon>50 kb inversion clade</taxon>
        <taxon>NPAAA clade</taxon>
        <taxon>indigoferoid/millettioid clade</taxon>
        <taxon>Phaseoleae</taxon>
        <taxon>Phaseolus</taxon>
    </lineage>
</organism>
<evidence type="ECO:0000256" key="2">
    <source>
        <dbReference type="ARBA" id="ARBA00023015"/>
    </source>
</evidence>
<dbReference type="PANTHER" id="PTHR45959:SF51">
    <property type="entry name" value="BASIC HELIX LOOP HELIX (BHLH) DNA-BINDING FAMILY PROTEIN"/>
    <property type="match status" value="1"/>
</dbReference>
<dbReference type="PANTHER" id="PTHR45959">
    <property type="entry name" value="BHLH TRANSCRIPTION FACTOR"/>
    <property type="match status" value="1"/>
</dbReference>
<dbReference type="SUPFAM" id="SSF47459">
    <property type="entry name" value="HLH, helix-loop-helix DNA-binding domain"/>
    <property type="match status" value="1"/>
</dbReference>
<dbReference type="InterPro" id="IPR011598">
    <property type="entry name" value="bHLH_dom"/>
</dbReference>
<feature type="compositionally biased region" description="Low complexity" evidence="6">
    <location>
        <begin position="69"/>
        <end position="80"/>
    </location>
</feature>
<evidence type="ECO:0000313" key="8">
    <source>
        <dbReference type="EMBL" id="KAK7367662.1"/>
    </source>
</evidence>
<reference evidence="8 9" key="1">
    <citation type="submission" date="2024-01" db="EMBL/GenBank/DDBJ databases">
        <title>The genomes of 5 underutilized Papilionoideae crops provide insights into root nodulation and disease resistanc.</title>
        <authorList>
            <person name="Jiang F."/>
        </authorList>
    </citation>
    <scope>NUCLEOTIDE SEQUENCE [LARGE SCALE GENOMIC DNA]</scope>
    <source>
        <strain evidence="8">JINMINGXINNONG_FW02</strain>
        <tissue evidence="8">Leaves</tissue>
    </source>
</reference>
<dbReference type="SMART" id="SM00353">
    <property type="entry name" value="HLH"/>
    <property type="match status" value="1"/>
</dbReference>
<feature type="compositionally biased region" description="Polar residues" evidence="6">
    <location>
        <begin position="89"/>
        <end position="106"/>
    </location>
</feature>
<evidence type="ECO:0000256" key="4">
    <source>
        <dbReference type="ARBA" id="ARBA00023242"/>
    </source>
</evidence>
<keyword evidence="4" id="KW-0539">Nucleus</keyword>